<dbReference type="EMBL" id="ML181634">
    <property type="protein sequence ID" value="THU75716.1"/>
    <property type="molecule type" value="Genomic_DNA"/>
</dbReference>
<gene>
    <name evidence="1" type="ORF">K435DRAFT_880291</name>
</gene>
<dbReference type="Proteomes" id="UP000297245">
    <property type="component" value="Unassembled WGS sequence"/>
</dbReference>
<organism evidence="1 2">
    <name type="scientific">Dendrothele bispora (strain CBS 962.96)</name>
    <dbReference type="NCBI Taxonomy" id="1314807"/>
    <lineage>
        <taxon>Eukaryota</taxon>
        <taxon>Fungi</taxon>
        <taxon>Dikarya</taxon>
        <taxon>Basidiomycota</taxon>
        <taxon>Agaricomycotina</taxon>
        <taxon>Agaricomycetes</taxon>
        <taxon>Agaricomycetidae</taxon>
        <taxon>Agaricales</taxon>
        <taxon>Agaricales incertae sedis</taxon>
        <taxon>Dendrothele</taxon>
    </lineage>
</organism>
<accession>A0A4S8KJP6</accession>
<protein>
    <submittedName>
        <fullName evidence="1">Uncharacterized protein</fullName>
    </submittedName>
</protein>
<evidence type="ECO:0000313" key="1">
    <source>
        <dbReference type="EMBL" id="THU75716.1"/>
    </source>
</evidence>
<dbReference type="AlphaFoldDB" id="A0A4S8KJP6"/>
<reference evidence="1 2" key="1">
    <citation type="journal article" date="2019" name="Nat. Ecol. Evol.">
        <title>Megaphylogeny resolves global patterns of mushroom evolution.</title>
        <authorList>
            <person name="Varga T."/>
            <person name="Krizsan K."/>
            <person name="Foldi C."/>
            <person name="Dima B."/>
            <person name="Sanchez-Garcia M."/>
            <person name="Sanchez-Ramirez S."/>
            <person name="Szollosi G.J."/>
            <person name="Szarkandi J.G."/>
            <person name="Papp V."/>
            <person name="Albert L."/>
            <person name="Andreopoulos W."/>
            <person name="Angelini C."/>
            <person name="Antonin V."/>
            <person name="Barry K.W."/>
            <person name="Bougher N.L."/>
            <person name="Buchanan P."/>
            <person name="Buyck B."/>
            <person name="Bense V."/>
            <person name="Catcheside P."/>
            <person name="Chovatia M."/>
            <person name="Cooper J."/>
            <person name="Damon W."/>
            <person name="Desjardin D."/>
            <person name="Finy P."/>
            <person name="Geml J."/>
            <person name="Haridas S."/>
            <person name="Hughes K."/>
            <person name="Justo A."/>
            <person name="Karasinski D."/>
            <person name="Kautmanova I."/>
            <person name="Kiss B."/>
            <person name="Kocsube S."/>
            <person name="Kotiranta H."/>
            <person name="LaButti K.M."/>
            <person name="Lechner B.E."/>
            <person name="Liimatainen K."/>
            <person name="Lipzen A."/>
            <person name="Lukacs Z."/>
            <person name="Mihaltcheva S."/>
            <person name="Morgado L.N."/>
            <person name="Niskanen T."/>
            <person name="Noordeloos M.E."/>
            <person name="Ohm R.A."/>
            <person name="Ortiz-Santana B."/>
            <person name="Ovrebo C."/>
            <person name="Racz N."/>
            <person name="Riley R."/>
            <person name="Savchenko A."/>
            <person name="Shiryaev A."/>
            <person name="Soop K."/>
            <person name="Spirin V."/>
            <person name="Szebenyi C."/>
            <person name="Tomsovsky M."/>
            <person name="Tulloss R.E."/>
            <person name="Uehling J."/>
            <person name="Grigoriev I.V."/>
            <person name="Vagvolgyi C."/>
            <person name="Papp T."/>
            <person name="Martin F.M."/>
            <person name="Miettinen O."/>
            <person name="Hibbett D.S."/>
            <person name="Nagy L.G."/>
        </authorList>
    </citation>
    <scope>NUCLEOTIDE SEQUENCE [LARGE SCALE GENOMIC DNA]</scope>
    <source>
        <strain evidence="1 2">CBS 962.96</strain>
    </source>
</reference>
<sequence length="217" mass="24111">MAASTSVLFQPELFSQIVAHANLHDFLAWHRVSVAALRKKMTEEDTVAVGAVALSLLRLHTLNPLSNLHLVCPIASVKTWWTLANGLGWRWCGKTDGEGLKVIRFVTTKRTMVTLTGVYSISPVHFVSDAAESALVTFVSGSGVYCGYPTLTFNKVTFSVREIELGFRIGWNCLKGFRYDNEFTYIRSLAVGRMTMRIYGKMKRGPWGSTVVALCVQ</sequence>
<evidence type="ECO:0000313" key="2">
    <source>
        <dbReference type="Proteomes" id="UP000297245"/>
    </source>
</evidence>
<keyword evidence="2" id="KW-1185">Reference proteome</keyword>
<proteinExistence type="predicted"/>
<name>A0A4S8KJP6_DENBC</name>